<dbReference type="VEuPathDB" id="FungiDB:CXQ85_002983"/>
<protein>
    <submittedName>
        <fullName evidence="11">OPT family small oligopeptide transporter</fullName>
    </submittedName>
</protein>
<evidence type="ECO:0000256" key="5">
    <source>
        <dbReference type="ARBA" id="ARBA00022856"/>
    </source>
</evidence>
<keyword evidence="6" id="KW-0653">Protein transport</keyword>
<evidence type="ECO:0000256" key="7">
    <source>
        <dbReference type="ARBA" id="ARBA00022989"/>
    </source>
</evidence>
<dbReference type="OrthoDB" id="9986677at2759"/>
<evidence type="ECO:0000256" key="1">
    <source>
        <dbReference type="ARBA" id="ARBA00004141"/>
    </source>
</evidence>
<comment type="subcellular location">
    <subcellularLocation>
        <location evidence="1">Membrane</location>
        <topology evidence="1">Multi-pass membrane protein</topology>
    </subcellularLocation>
</comment>
<feature type="transmembrane region" description="Helical" evidence="10">
    <location>
        <begin position="447"/>
        <end position="464"/>
    </location>
</feature>
<dbReference type="GO" id="GO:0035673">
    <property type="term" value="F:oligopeptide transmembrane transporter activity"/>
    <property type="evidence" value="ECO:0007669"/>
    <property type="project" value="InterPro"/>
</dbReference>
<feature type="transmembrane region" description="Helical" evidence="10">
    <location>
        <begin position="318"/>
        <end position="341"/>
    </location>
</feature>
<sequence length="765" mass="87246">MPPPEETIAEKNSSSEYLHHSSNTSSDIGEPNKDNVLETTESTTSLDTNDGFKFTQDDVKAILIDDDEYMPVMTLRMWVMAICLGAVIAGVDAFFSMRFPTIHISIVVIQVISWPIGQFWYWVVPQWTVPLPFGWSFNLNPGPFNYKEHTCIFVFCNVVISAGLVNNVVIEDVKYFKKDIGIGRQILFNLACYIHSVGLVGVFRDLMITPAERVWPGVLSNIALFKAIYSTDNPVVHGWKMHRWAFFVIVFLCSFVYYWFPDLIFPFFSNIGAWISWIKPDSAPLSQVFGVKSGLGLFPLTLDWTQITSINNPLTTPFFAVASMFASFVFWIWIVMPGLYYQNHWNTAHMPIMSNSVFDMSGKQYNFSRVVDNDWTLDKDKFDAYSPAFMPVAFLISLALGIAVFAALVVHTALKFRSEIWDPWVNRDKHEDIFNKALKQYKVFPRWYYIILLVIALALGFAFSEGWEDSPIDAGGYFVSVLIGTVMFVPLSLLEARANTIVSLQSFFEIVSANWYKGNSYNLLYFYSFGFSIIQHGMHMAQGAKMAHYMRVPPKHIMVVLVFAGIWASMVNPAVTGYLLYNFNDICTPKAKNNMVCRKQKTAFNTQQMWGLFGSEIFAPGGRYAWVLWFFLVGALVPIAHFAWCKYRPKTWVKRFDPILFFGGAAMIPGVTGYNFSCWFVTAAVFNYFIHRKYTDWWRKYNFVSSIALDAGVAIAAILIYFCVVYTGASENYKWWATEVAKKGCDAKGCPHLAKKIPKPKGYTY</sequence>
<dbReference type="EMBL" id="PKFO01000010">
    <property type="protein sequence ID" value="PVH23250.1"/>
    <property type="molecule type" value="Genomic_DNA"/>
</dbReference>
<keyword evidence="3" id="KW-0813">Transport</keyword>
<dbReference type="AlphaFoldDB" id="A0A2V1AYS9"/>
<dbReference type="NCBIfam" id="TIGR00727">
    <property type="entry name" value="ISP4_OPT"/>
    <property type="match status" value="1"/>
</dbReference>
<evidence type="ECO:0000256" key="10">
    <source>
        <dbReference type="SAM" id="Phobius"/>
    </source>
</evidence>
<feature type="transmembrane region" description="Helical" evidence="10">
    <location>
        <begin position="186"/>
        <end position="207"/>
    </location>
</feature>
<keyword evidence="8 10" id="KW-0472">Membrane</keyword>
<keyword evidence="7 10" id="KW-1133">Transmembrane helix</keyword>
<evidence type="ECO:0000256" key="9">
    <source>
        <dbReference type="SAM" id="MobiDB-lite"/>
    </source>
</evidence>
<keyword evidence="12" id="KW-1185">Reference proteome</keyword>
<evidence type="ECO:0000256" key="2">
    <source>
        <dbReference type="ARBA" id="ARBA00008807"/>
    </source>
</evidence>
<feature type="transmembrane region" description="Helical" evidence="10">
    <location>
        <begin position="102"/>
        <end position="124"/>
    </location>
</feature>
<gene>
    <name evidence="11" type="ORF">CXQ85_002983</name>
</gene>
<comment type="similarity">
    <text evidence="2">Belongs to the oligopeptide OPT transporter family.</text>
</comment>
<dbReference type="Pfam" id="PF03169">
    <property type="entry name" value="OPT"/>
    <property type="match status" value="1"/>
</dbReference>
<evidence type="ECO:0000256" key="4">
    <source>
        <dbReference type="ARBA" id="ARBA00022692"/>
    </source>
</evidence>
<dbReference type="GeneID" id="37008314"/>
<dbReference type="Proteomes" id="UP000244309">
    <property type="component" value="Unassembled WGS sequence"/>
</dbReference>
<dbReference type="PANTHER" id="PTHR22601">
    <property type="entry name" value="ISP4 LIKE PROTEIN"/>
    <property type="match status" value="1"/>
</dbReference>
<dbReference type="NCBIfam" id="TIGR00728">
    <property type="entry name" value="OPT_sfam"/>
    <property type="match status" value="1"/>
</dbReference>
<feature type="transmembrane region" description="Helical" evidence="10">
    <location>
        <begin position="556"/>
        <end position="581"/>
    </location>
</feature>
<proteinExistence type="inferred from homology"/>
<feature type="transmembrane region" description="Helical" evidence="10">
    <location>
        <begin position="626"/>
        <end position="647"/>
    </location>
</feature>
<feature type="region of interest" description="Disordered" evidence="9">
    <location>
        <begin position="1"/>
        <end position="35"/>
    </location>
</feature>
<feature type="transmembrane region" description="Helical" evidence="10">
    <location>
        <begin position="476"/>
        <end position="494"/>
    </location>
</feature>
<name>A0A2V1AYS9_9ASCO</name>
<evidence type="ECO:0000256" key="6">
    <source>
        <dbReference type="ARBA" id="ARBA00022927"/>
    </source>
</evidence>
<feature type="transmembrane region" description="Helical" evidence="10">
    <location>
        <begin position="702"/>
        <end position="726"/>
    </location>
</feature>
<feature type="transmembrane region" description="Helical" evidence="10">
    <location>
        <begin position="659"/>
        <end position="690"/>
    </location>
</feature>
<feature type="transmembrane region" description="Helical" evidence="10">
    <location>
        <begin position="388"/>
        <end position="414"/>
    </location>
</feature>
<keyword evidence="4 10" id="KW-0812">Transmembrane</keyword>
<comment type="caution">
    <text evidence="11">The sequence shown here is derived from an EMBL/GenBank/DDBJ whole genome shotgun (WGS) entry which is preliminary data.</text>
</comment>
<evidence type="ECO:0000256" key="8">
    <source>
        <dbReference type="ARBA" id="ARBA00023136"/>
    </source>
</evidence>
<feature type="transmembrane region" description="Helical" evidence="10">
    <location>
        <begin position="144"/>
        <end position="165"/>
    </location>
</feature>
<dbReference type="RefSeq" id="XP_025344190.1">
    <property type="nucleotide sequence ID" value="XM_025486640.1"/>
</dbReference>
<evidence type="ECO:0000313" key="11">
    <source>
        <dbReference type="EMBL" id="PVH23250.1"/>
    </source>
</evidence>
<evidence type="ECO:0000256" key="3">
    <source>
        <dbReference type="ARBA" id="ARBA00022448"/>
    </source>
</evidence>
<dbReference type="InterPro" id="IPR004813">
    <property type="entry name" value="OPT"/>
</dbReference>
<dbReference type="GO" id="GO:0016020">
    <property type="term" value="C:membrane"/>
    <property type="evidence" value="ECO:0007669"/>
    <property type="project" value="UniProtKB-SubCell"/>
</dbReference>
<feature type="compositionally biased region" description="Polar residues" evidence="9">
    <location>
        <begin position="10"/>
        <end position="27"/>
    </location>
</feature>
<organism evidence="11 12">
    <name type="scientific">Candidozyma haemuli</name>
    <dbReference type="NCBI Taxonomy" id="45357"/>
    <lineage>
        <taxon>Eukaryota</taxon>
        <taxon>Fungi</taxon>
        <taxon>Dikarya</taxon>
        <taxon>Ascomycota</taxon>
        <taxon>Saccharomycotina</taxon>
        <taxon>Pichiomycetes</taxon>
        <taxon>Metschnikowiaceae</taxon>
        <taxon>Candidozyma</taxon>
    </lineage>
</organism>
<feature type="transmembrane region" description="Helical" evidence="10">
    <location>
        <begin position="241"/>
        <end position="260"/>
    </location>
</feature>
<dbReference type="GO" id="GO:0015031">
    <property type="term" value="P:protein transport"/>
    <property type="evidence" value="ECO:0007669"/>
    <property type="project" value="UniProtKB-KW"/>
</dbReference>
<evidence type="ECO:0000313" key="12">
    <source>
        <dbReference type="Proteomes" id="UP000244309"/>
    </source>
</evidence>
<dbReference type="InterPro" id="IPR004648">
    <property type="entry name" value="Oligpept_transpt"/>
</dbReference>
<feature type="transmembrane region" description="Helical" evidence="10">
    <location>
        <begin position="524"/>
        <end position="544"/>
    </location>
</feature>
<reference evidence="11 12" key="1">
    <citation type="submission" date="2017-12" db="EMBL/GenBank/DDBJ databases">
        <title>Genome Sequence of a Multidrug-Resistant Candida haemulonii Isolate from a Patient with Chronic Leg Ulcers in Israel.</title>
        <authorList>
            <person name="Chow N.A."/>
            <person name="Gade L."/>
            <person name="Batra D."/>
            <person name="Rowe L.A."/>
            <person name="Ben-Ami R."/>
            <person name="Loparev V.N."/>
            <person name="Litvintseva A.P."/>
        </authorList>
    </citation>
    <scope>NUCLEOTIDE SEQUENCE [LARGE SCALE GENOMIC DNA]</scope>
    <source>
        <strain evidence="11 12">B11899</strain>
    </source>
</reference>
<accession>A0A2V1AYS9</accession>
<keyword evidence="5" id="KW-0571">Peptide transport</keyword>
<feature type="transmembrane region" description="Helical" evidence="10">
    <location>
        <begin position="75"/>
        <end position="95"/>
    </location>
</feature>